<dbReference type="Proteomes" id="UP000192758">
    <property type="component" value="Unassembled WGS sequence"/>
</dbReference>
<dbReference type="EMBL" id="MNPJ01000024">
    <property type="protein sequence ID" value="OQS53940.1"/>
    <property type="molecule type" value="Genomic_DNA"/>
</dbReference>
<proteinExistence type="predicted"/>
<reference evidence="1 2" key="1">
    <citation type="journal article" date="2017" name="Environ. Microbiol.">
        <title>Decay of the glycolytic pathway and adaptation to intranuclear parasitism within Enterocytozoonidae microsporidia.</title>
        <authorList>
            <person name="Wiredu Boakye D."/>
            <person name="Jaroenlak P."/>
            <person name="Prachumwat A."/>
            <person name="Williams T.A."/>
            <person name="Bateman K.S."/>
            <person name="Itsathitphaisarn O."/>
            <person name="Sritunyalucksana K."/>
            <person name="Paszkiewicz K.H."/>
            <person name="Moore K.A."/>
            <person name="Stentiford G.D."/>
            <person name="Williams B.A."/>
        </authorList>
    </citation>
    <scope>NUCLEOTIDE SEQUENCE [LARGE SCALE GENOMIC DNA]</scope>
    <source>
        <strain evidence="1 2">TH1</strain>
    </source>
</reference>
<dbReference type="AlphaFoldDB" id="A0A1W0E3X9"/>
<name>A0A1W0E3X9_9MICR</name>
<accession>A0A1W0E3X9</accession>
<organism evidence="1 2">
    <name type="scientific">Ecytonucleospora hepatopenaei</name>
    <dbReference type="NCBI Taxonomy" id="646526"/>
    <lineage>
        <taxon>Eukaryota</taxon>
        <taxon>Fungi</taxon>
        <taxon>Fungi incertae sedis</taxon>
        <taxon>Microsporidia</taxon>
        <taxon>Enterocytozoonidae</taxon>
        <taxon>Ecytonucleospora</taxon>
    </lineage>
</organism>
<gene>
    <name evidence="1" type="ORF">EHP00_875</name>
</gene>
<dbReference type="VEuPathDB" id="MicrosporidiaDB:EHP00_875"/>
<evidence type="ECO:0000313" key="2">
    <source>
        <dbReference type="Proteomes" id="UP000192758"/>
    </source>
</evidence>
<protein>
    <submittedName>
        <fullName evidence="1">Uncharacterized protein</fullName>
    </submittedName>
</protein>
<keyword evidence="2" id="KW-1185">Reference proteome</keyword>
<sequence>MYNCLTYNLFLVIYIFNNLFIRCAYSLNPSISKTKETDLGNITYNEIDNTLSNPPQNTHFNINDLVEEENIKSNAMKYIEKAFDEKAFDEKVIDEKVIDEKVIDEDDKSFIFNYSNTLEESDDSNILFNSQKTLNKMKKELQKNKDLENEFDNLVIGSNSKKIVDNFTKKLERMKNIVKRDIHKNKKREEEEKQNLFNH</sequence>
<evidence type="ECO:0000313" key="1">
    <source>
        <dbReference type="EMBL" id="OQS53940.1"/>
    </source>
</evidence>
<comment type="caution">
    <text evidence="1">The sequence shown here is derived from an EMBL/GenBank/DDBJ whole genome shotgun (WGS) entry which is preliminary data.</text>
</comment>